<protein>
    <recommendedName>
        <fullName evidence="1">HTH OST-type domain-containing protein</fullName>
    </recommendedName>
</protein>
<dbReference type="AlphaFoldDB" id="A0A1C3D065"/>
<keyword evidence="3" id="KW-1185">Reference proteome</keyword>
<reference evidence="2 3" key="1">
    <citation type="submission" date="2016-07" db="EMBL/GenBank/DDBJ databases">
        <title>Acinetobacter sp. ANC 4603.</title>
        <authorList>
            <person name="Radolfova-Krizova L."/>
            <person name="Nemec A."/>
        </authorList>
    </citation>
    <scope>NUCLEOTIDE SEQUENCE [LARGE SCALE GENOMIC DNA]</scope>
    <source>
        <strain evidence="2 3">ANC 4603</strain>
    </source>
</reference>
<feature type="domain" description="HTH OST-type" evidence="1">
    <location>
        <begin position="198"/>
        <end position="261"/>
    </location>
</feature>
<dbReference type="STRING" id="1891224.BBP83_01005"/>
<evidence type="ECO:0000313" key="2">
    <source>
        <dbReference type="EMBL" id="ODA14421.1"/>
    </source>
</evidence>
<gene>
    <name evidence="2" type="ORF">BBP83_01005</name>
</gene>
<dbReference type="RefSeq" id="WP_068885560.1">
    <property type="nucleotide sequence ID" value="NZ_CBCRUU010000003.1"/>
</dbReference>
<proteinExistence type="predicted"/>
<dbReference type="EMBL" id="MBDL01000001">
    <property type="protein sequence ID" value="ODA14421.1"/>
    <property type="molecule type" value="Genomic_DNA"/>
</dbReference>
<organism evidence="2 3">
    <name type="scientific">Acinetobacter celticus</name>
    <dbReference type="NCBI Taxonomy" id="1891224"/>
    <lineage>
        <taxon>Bacteria</taxon>
        <taxon>Pseudomonadati</taxon>
        <taxon>Pseudomonadota</taxon>
        <taxon>Gammaproteobacteria</taxon>
        <taxon>Moraxellales</taxon>
        <taxon>Moraxellaceae</taxon>
        <taxon>Acinetobacter</taxon>
    </lineage>
</organism>
<dbReference type="OrthoDB" id="6680198at2"/>
<dbReference type="InterPro" id="IPR025605">
    <property type="entry name" value="OST-HTH/LOTUS_dom"/>
</dbReference>
<dbReference type="InterPro" id="IPR041966">
    <property type="entry name" value="LOTUS-like"/>
</dbReference>
<evidence type="ECO:0000259" key="1">
    <source>
        <dbReference type="Pfam" id="PF12872"/>
    </source>
</evidence>
<evidence type="ECO:0000313" key="3">
    <source>
        <dbReference type="Proteomes" id="UP000186553"/>
    </source>
</evidence>
<dbReference type="CDD" id="cd10146">
    <property type="entry name" value="LabA_like_C"/>
    <property type="match status" value="1"/>
</dbReference>
<sequence length="278" mass="32278">MQNIEELRDKIFLLLGKHLIHFQTVEMRLKSLLKLNRTITFENESSPLVIEPSVKNQTLGGLTTKALNSIFVSGTEEENKVIDETTNTLRIDMNISFNLCEHRHQELNFQLQEFVADRNFLAHQFQEKFNLSKLDECQQAINYLLELEKKHKPFLDQFEQYCVSAQEGVDTQISYLKSNLFKTHFIFPAEEIYKEIQILIDDNNKNGGWISLTTIGILISKKFPDANKKIKTEYGFKNLNDLILNSGLFLLKIEPTSKGEKILIQLNYGEATFKRIEN</sequence>
<accession>A0A1C3D065</accession>
<dbReference type="Pfam" id="PF12872">
    <property type="entry name" value="OST-HTH"/>
    <property type="match status" value="1"/>
</dbReference>
<dbReference type="Gene3D" id="3.30.420.610">
    <property type="entry name" value="LOTUS domain-like"/>
    <property type="match status" value="1"/>
</dbReference>
<name>A0A1C3D065_9GAMM</name>
<comment type="caution">
    <text evidence="2">The sequence shown here is derived from an EMBL/GenBank/DDBJ whole genome shotgun (WGS) entry which is preliminary data.</text>
</comment>
<dbReference type="Proteomes" id="UP000186553">
    <property type="component" value="Unassembled WGS sequence"/>
</dbReference>